<dbReference type="KEGG" id="ahel:Q31a_42290"/>
<evidence type="ECO:0000313" key="2">
    <source>
        <dbReference type="EMBL" id="QDV25901.1"/>
    </source>
</evidence>
<proteinExistence type="predicted"/>
<sequence>MALTQMQIIQSLGEAMGWFERELNWGVPATELRHLCGRIGELYAALITNGQMATEVNQKGYDVVSSNGERISVKTTAMSGTSGHISFNARTIGDLDRVIILRINTEEMQIETLLDASVSEAIGLMAAERDGKRDLALSKLIRPAIRPIEVGTVKEVSFEGYTVRELETGTIQVELAGRPILPVKPALRRLAMHLNIALINTNGNALNTRSLGSLVIRSITQLNAT</sequence>
<protein>
    <recommendedName>
        <fullName evidence="1">DUF6998 domain-containing protein</fullName>
    </recommendedName>
</protein>
<keyword evidence="3" id="KW-1185">Reference proteome</keyword>
<evidence type="ECO:0000313" key="3">
    <source>
        <dbReference type="Proteomes" id="UP000318017"/>
    </source>
</evidence>
<dbReference type="InterPro" id="IPR054267">
    <property type="entry name" value="DUF6998"/>
</dbReference>
<dbReference type="AlphaFoldDB" id="A0A518GBA0"/>
<gene>
    <name evidence="2" type="ORF">Q31a_42290</name>
</gene>
<name>A0A518GBA0_9BACT</name>
<dbReference type="RefSeq" id="WP_145081610.1">
    <property type="nucleotide sequence ID" value="NZ_CP036298.1"/>
</dbReference>
<organism evidence="2 3">
    <name type="scientific">Aureliella helgolandensis</name>
    <dbReference type="NCBI Taxonomy" id="2527968"/>
    <lineage>
        <taxon>Bacteria</taxon>
        <taxon>Pseudomonadati</taxon>
        <taxon>Planctomycetota</taxon>
        <taxon>Planctomycetia</taxon>
        <taxon>Pirellulales</taxon>
        <taxon>Pirellulaceae</taxon>
        <taxon>Aureliella</taxon>
    </lineage>
</organism>
<dbReference type="OrthoDB" id="7221045at2"/>
<reference evidence="2 3" key="1">
    <citation type="submission" date="2019-02" db="EMBL/GenBank/DDBJ databases">
        <title>Deep-cultivation of Planctomycetes and their phenomic and genomic characterization uncovers novel biology.</title>
        <authorList>
            <person name="Wiegand S."/>
            <person name="Jogler M."/>
            <person name="Boedeker C."/>
            <person name="Pinto D."/>
            <person name="Vollmers J."/>
            <person name="Rivas-Marin E."/>
            <person name="Kohn T."/>
            <person name="Peeters S.H."/>
            <person name="Heuer A."/>
            <person name="Rast P."/>
            <person name="Oberbeckmann S."/>
            <person name="Bunk B."/>
            <person name="Jeske O."/>
            <person name="Meyerdierks A."/>
            <person name="Storesund J.E."/>
            <person name="Kallscheuer N."/>
            <person name="Luecker S."/>
            <person name="Lage O.M."/>
            <person name="Pohl T."/>
            <person name="Merkel B.J."/>
            <person name="Hornburger P."/>
            <person name="Mueller R.-W."/>
            <person name="Bruemmer F."/>
            <person name="Labrenz M."/>
            <person name="Spormann A.M."/>
            <person name="Op den Camp H."/>
            <person name="Overmann J."/>
            <person name="Amann R."/>
            <person name="Jetten M.S.M."/>
            <person name="Mascher T."/>
            <person name="Medema M.H."/>
            <person name="Devos D.P."/>
            <person name="Kaster A.-K."/>
            <person name="Ovreas L."/>
            <person name="Rohde M."/>
            <person name="Galperin M.Y."/>
            <person name="Jogler C."/>
        </authorList>
    </citation>
    <scope>NUCLEOTIDE SEQUENCE [LARGE SCALE GENOMIC DNA]</scope>
    <source>
        <strain evidence="2 3">Q31a</strain>
    </source>
</reference>
<dbReference type="Pfam" id="PF22522">
    <property type="entry name" value="DUF6998"/>
    <property type="match status" value="1"/>
</dbReference>
<dbReference type="EMBL" id="CP036298">
    <property type="protein sequence ID" value="QDV25901.1"/>
    <property type="molecule type" value="Genomic_DNA"/>
</dbReference>
<evidence type="ECO:0000259" key="1">
    <source>
        <dbReference type="Pfam" id="PF22522"/>
    </source>
</evidence>
<feature type="domain" description="DUF6998" evidence="1">
    <location>
        <begin position="11"/>
        <end position="141"/>
    </location>
</feature>
<accession>A0A518GBA0</accession>
<dbReference type="Proteomes" id="UP000318017">
    <property type="component" value="Chromosome"/>
</dbReference>